<dbReference type="InterPro" id="IPR011009">
    <property type="entry name" value="Kinase-like_dom_sf"/>
</dbReference>
<name>A0A078A258_STYLE</name>
<keyword evidence="2" id="KW-0418">Kinase</keyword>
<dbReference type="GO" id="GO:0004674">
    <property type="term" value="F:protein serine/threonine kinase activity"/>
    <property type="evidence" value="ECO:0007669"/>
    <property type="project" value="TreeGrafter"/>
</dbReference>
<dbReference type="PROSITE" id="PS50011">
    <property type="entry name" value="PROTEIN_KINASE_DOM"/>
    <property type="match status" value="1"/>
</dbReference>
<dbReference type="PROSITE" id="PS00109">
    <property type="entry name" value="PROTEIN_KINASE_TYR"/>
    <property type="match status" value="1"/>
</dbReference>
<dbReference type="GO" id="GO:0005524">
    <property type="term" value="F:ATP binding"/>
    <property type="evidence" value="ECO:0007669"/>
    <property type="project" value="InterPro"/>
</dbReference>
<proteinExistence type="predicted"/>
<dbReference type="GO" id="GO:0044773">
    <property type="term" value="P:mitotic DNA damage checkpoint signaling"/>
    <property type="evidence" value="ECO:0007669"/>
    <property type="project" value="TreeGrafter"/>
</dbReference>
<dbReference type="InterPro" id="IPR008266">
    <property type="entry name" value="Tyr_kinase_AS"/>
</dbReference>
<organism evidence="2 3">
    <name type="scientific">Stylonychia lemnae</name>
    <name type="common">Ciliate</name>
    <dbReference type="NCBI Taxonomy" id="5949"/>
    <lineage>
        <taxon>Eukaryota</taxon>
        <taxon>Sar</taxon>
        <taxon>Alveolata</taxon>
        <taxon>Ciliophora</taxon>
        <taxon>Intramacronucleata</taxon>
        <taxon>Spirotrichea</taxon>
        <taxon>Stichotrichia</taxon>
        <taxon>Sporadotrichida</taxon>
        <taxon>Oxytrichidae</taxon>
        <taxon>Stylonychinae</taxon>
        <taxon>Stylonychia</taxon>
    </lineage>
</organism>
<accession>A0A078A258</accession>
<feature type="domain" description="Protein kinase" evidence="1">
    <location>
        <begin position="16"/>
        <end position="320"/>
    </location>
</feature>
<evidence type="ECO:0000259" key="1">
    <source>
        <dbReference type="PROSITE" id="PS50011"/>
    </source>
</evidence>
<dbReference type="GO" id="GO:0005634">
    <property type="term" value="C:nucleus"/>
    <property type="evidence" value="ECO:0007669"/>
    <property type="project" value="TreeGrafter"/>
</dbReference>
<gene>
    <name evidence="2" type="primary">Contig3342.g3576</name>
    <name evidence="2" type="ORF">STYLEM_3822</name>
</gene>
<dbReference type="SUPFAM" id="SSF56112">
    <property type="entry name" value="Protein kinase-like (PK-like)"/>
    <property type="match status" value="1"/>
</dbReference>
<dbReference type="Gene3D" id="1.10.510.10">
    <property type="entry name" value="Transferase(Phosphotransferase) domain 1"/>
    <property type="match status" value="1"/>
</dbReference>
<reference evidence="2 3" key="1">
    <citation type="submission" date="2014-06" db="EMBL/GenBank/DDBJ databases">
        <authorList>
            <person name="Swart Estienne"/>
        </authorList>
    </citation>
    <scope>NUCLEOTIDE SEQUENCE [LARGE SCALE GENOMIC DNA]</scope>
    <source>
        <strain evidence="2 3">130c</strain>
    </source>
</reference>
<keyword evidence="3" id="KW-1185">Reference proteome</keyword>
<dbReference type="GO" id="GO:0005737">
    <property type="term" value="C:cytoplasm"/>
    <property type="evidence" value="ECO:0007669"/>
    <property type="project" value="TreeGrafter"/>
</dbReference>
<dbReference type="InterPro" id="IPR000719">
    <property type="entry name" value="Prot_kinase_dom"/>
</dbReference>
<dbReference type="InParanoid" id="A0A078A258"/>
<dbReference type="AlphaFoldDB" id="A0A078A258"/>
<dbReference type="EMBL" id="CCKQ01003702">
    <property type="protein sequence ID" value="CDW74839.1"/>
    <property type="molecule type" value="Genomic_DNA"/>
</dbReference>
<evidence type="ECO:0000313" key="2">
    <source>
        <dbReference type="EMBL" id="CDW74839.1"/>
    </source>
</evidence>
<keyword evidence="2" id="KW-0808">Transferase</keyword>
<dbReference type="PANTHER" id="PTHR44167:SF24">
    <property type="entry name" value="SERINE_THREONINE-PROTEIN KINASE CHK2"/>
    <property type="match status" value="1"/>
</dbReference>
<dbReference type="Pfam" id="PF00069">
    <property type="entry name" value="Pkinase"/>
    <property type="match status" value="1"/>
</dbReference>
<dbReference type="PANTHER" id="PTHR44167">
    <property type="entry name" value="OVARIAN-SPECIFIC SERINE/THREONINE-PROTEIN KINASE LOK-RELATED"/>
    <property type="match status" value="1"/>
</dbReference>
<sequence>MDHLVALKIQDTYQKYRILQKLGDGGQGDVYLAQDLEDPNLKVVALKQQKLDDMLGTIKTSIIKQHQCLQCQLCNLCNYCQQCNQCAHQPQSVLDAKQFEEASNDAKQILSKELLRLLREISSIQLKHLNIVDIYDSFLSTDNKFIIISELAQQDLKKFVDTRFKQNNKLTVEEITMILIQVLNGLEYIHNENFIHRDISPQNILVFKDQTIKICDFGFASYGEQTNANVGKQEYMAPEVNNGNQNYNKSIDIWSLGIMLYYLCTGSTNYQGKSVNNLAREQKRIYLPQEHQQFQKIFDSMIRINPSNRPTATHLKDEFMTFIDQSHITFQKYQTSLLTHLTIQQQIKLQKQQESFQKQILRNFDQELIKKDQDLQVALMFKLGEKYLTYYSGLGEGRIIT</sequence>
<dbReference type="CDD" id="cd14014">
    <property type="entry name" value="STKc_PknB_like"/>
    <property type="match status" value="1"/>
</dbReference>
<dbReference type="Proteomes" id="UP000039865">
    <property type="component" value="Unassembled WGS sequence"/>
</dbReference>
<dbReference type="OrthoDB" id="5337378at2759"/>
<evidence type="ECO:0000313" key="3">
    <source>
        <dbReference type="Proteomes" id="UP000039865"/>
    </source>
</evidence>
<protein>
    <submittedName>
        <fullName evidence="2">Serine threonine-specific protein kinase</fullName>
    </submittedName>
</protein>
<dbReference type="Gene3D" id="3.30.200.20">
    <property type="entry name" value="Phosphorylase Kinase, domain 1"/>
    <property type="match status" value="1"/>
</dbReference>